<proteinExistence type="inferred from homology"/>
<organism evidence="9 10">
    <name type="scientific">Xylanibacter caecicola</name>
    <dbReference type="NCBI Taxonomy" id="2736294"/>
    <lineage>
        <taxon>Bacteria</taxon>
        <taxon>Pseudomonadati</taxon>
        <taxon>Bacteroidota</taxon>
        <taxon>Bacteroidia</taxon>
        <taxon>Bacteroidales</taxon>
        <taxon>Prevotellaceae</taxon>
        <taxon>Xylanibacter</taxon>
    </lineage>
</organism>
<keyword evidence="5" id="KW-0998">Cell outer membrane</keyword>
<evidence type="ECO:0000256" key="3">
    <source>
        <dbReference type="ARBA" id="ARBA00022729"/>
    </source>
</evidence>
<evidence type="ECO:0000259" key="8">
    <source>
        <dbReference type="Pfam" id="PF14322"/>
    </source>
</evidence>
<gene>
    <name evidence="9" type="ORF">HPS54_06600</name>
</gene>
<evidence type="ECO:0000259" key="7">
    <source>
        <dbReference type="Pfam" id="PF07980"/>
    </source>
</evidence>
<keyword evidence="4" id="KW-0472">Membrane</keyword>
<dbReference type="PROSITE" id="PS51257">
    <property type="entry name" value="PROKAR_LIPOPROTEIN"/>
    <property type="match status" value="1"/>
</dbReference>
<dbReference type="InterPro" id="IPR012944">
    <property type="entry name" value="SusD_RagB_dom"/>
</dbReference>
<sequence length="742" mass="82902">MKYLRYISLAFAGMLGLSSCSDFLDVESPSQQDPDFVFSNTNDATQVLNGAYALFGEDPFTSRMSCVWMQNTDVEAYGPSAGRPNTAHRSDIWALQASEDASFADIYKAWNNNLLAVDRANQVIEGANASALAEDSEMKQIKGEAVCLKATRYLMLCNFWGDVPYFDVTAKFGEELDKPRTDKFIIYSKMLQELVDVENSMKFSDVNTGGIERMNRDYALGLIAKIALFRAGYAKTVDGQMKRADEYLDVTSNEELAVTYTDLSGNTVTARTYKDYYQMAKNYAQKLVNMKPRQLRADYASIFMDENEYRVVNNDEILYEVAFTESRGGDVGWCIGVTNTNSKKGNGTTTNQVGFTPTYYMSFSENDVRRDVTCAWWSHDNDTIAMASNVNSLNVGKWDRALATKELGAESSKGTGINWPLMRYSDVLLMLAEAENELNGPTALAKEMLTKVRARAFANSPEYSKDVTEYVENVSTDQAKFFNAIVDERAWEFGGECLRRFDLIRWNLYGQKLNECVKAMHDWGIASTSDFWDVMEDGTISMKPEAENIIAQNPDVQKYMNWADVVYYKIENSGTANEKAAIKRLNPKYRITEEEALENGYKLNKKWGSNLVSNVTTFEYNGVIYTKCEKTTNNAEGTAKYVLSGGNAEPKTTTVEVAVTELPGITRIRTYRESEAVMRMFRGYTGGGTGQGTGAVPYLLPIGTTTLTSSSVLNNDGYGFSSTYTGDDVPVVFGTISNPEYK</sequence>
<dbReference type="EMBL" id="JABKKJ010000008">
    <property type="protein sequence ID" value="NPE25187.1"/>
    <property type="molecule type" value="Genomic_DNA"/>
</dbReference>
<dbReference type="SUPFAM" id="SSF48452">
    <property type="entry name" value="TPR-like"/>
    <property type="match status" value="1"/>
</dbReference>
<feature type="domain" description="RagB/SusD" evidence="7">
    <location>
        <begin position="374"/>
        <end position="522"/>
    </location>
</feature>
<comment type="subcellular location">
    <subcellularLocation>
        <location evidence="1">Cell outer membrane</location>
    </subcellularLocation>
</comment>
<keyword evidence="3 6" id="KW-0732">Signal</keyword>
<dbReference type="Proteomes" id="UP000820977">
    <property type="component" value="Unassembled WGS sequence"/>
</dbReference>
<dbReference type="Pfam" id="PF07980">
    <property type="entry name" value="SusD_RagB"/>
    <property type="match status" value="1"/>
</dbReference>
<reference evidence="9 10" key="1">
    <citation type="submission" date="2020-05" db="EMBL/GenBank/DDBJ databases">
        <title>Distinct polysaccharide utilization as determinants for interspecies competition between intestinal Prevotella spp.</title>
        <authorList>
            <person name="Galvez E.J.C."/>
            <person name="Iljazovic A."/>
            <person name="Strowig T."/>
        </authorList>
    </citation>
    <scope>NUCLEOTIDE SEQUENCE [LARGE SCALE GENOMIC DNA]</scope>
    <source>
        <strain evidence="9 10">PCHR</strain>
    </source>
</reference>
<evidence type="ECO:0000313" key="9">
    <source>
        <dbReference type="EMBL" id="NPE25187.1"/>
    </source>
</evidence>
<evidence type="ECO:0000256" key="6">
    <source>
        <dbReference type="SAM" id="SignalP"/>
    </source>
</evidence>
<evidence type="ECO:0000256" key="1">
    <source>
        <dbReference type="ARBA" id="ARBA00004442"/>
    </source>
</evidence>
<comment type="caution">
    <text evidence="9">The sequence shown here is derived from an EMBL/GenBank/DDBJ whole genome shotgun (WGS) entry which is preliminary data.</text>
</comment>
<accession>A0ABX2B2E8</accession>
<protein>
    <submittedName>
        <fullName evidence="9">RagB/SusD family nutrient uptake outer membrane protein</fullName>
    </submittedName>
</protein>
<evidence type="ECO:0000313" key="10">
    <source>
        <dbReference type="Proteomes" id="UP000820977"/>
    </source>
</evidence>
<evidence type="ECO:0000256" key="4">
    <source>
        <dbReference type="ARBA" id="ARBA00023136"/>
    </source>
</evidence>
<keyword evidence="10" id="KW-1185">Reference proteome</keyword>
<evidence type="ECO:0000256" key="5">
    <source>
        <dbReference type="ARBA" id="ARBA00023237"/>
    </source>
</evidence>
<dbReference type="Gene3D" id="1.25.40.390">
    <property type="match status" value="1"/>
</dbReference>
<dbReference type="InterPro" id="IPR033985">
    <property type="entry name" value="SusD-like_N"/>
</dbReference>
<evidence type="ECO:0000256" key="2">
    <source>
        <dbReference type="ARBA" id="ARBA00006275"/>
    </source>
</evidence>
<feature type="signal peptide" evidence="6">
    <location>
        <begin position="1"/>
        <end position="24"/>
    </location>
</feature>
<comment type="similarity">
    <text evidence="2">Belongs to the SusD family.</text>
</comment>
<feature type="chain" id="PRO_5047308447" evidence="6">
    <location>
        <begin position="25"/>
        <end position="742"/>
    </location>
</feature>
<name>A0ABX2B2E8_9BACT</name>
<feature type="domain" description="SusD-like N-terminal" evidence="8">
    <location>
        <begin position="22"/>
        <end position="169"/>
    </location>
</feature>
<dbReference type="Pfam" id="PF14322">
    <property type="entry name" value="SusD-like_3"/>
    <property type="match status" value="1"/>
</dbReference>
<dbReference type="RefSeq" id="WP_172344677.1">
    <property type="nucleotide sequence ID" value="NZ_JABKKJ010000008.1"/>
</dbReference>
<dbReference type="InterPro" id="IPR011990">
    <property type="entry name" value="TPR-like_helical_dom_sf"/>
</dbReference>